<accession>A0A6I8UTY1</accession>
<reference evidence="6" key="1">
    <citation type="submission" date="2024-06" db="UniProtKB">
        <authorList>
            <consortium name="RefSeq"/>
        </authorList>
    </citation>
    <scope>NUCLEOTIDE SEQUENCE [LARGE SCALE GENOMIC DNA]</scope>
    <source>
        <strain evidence="6">MV2-25</strain>
    </source>
</reference>
<gene>
    <name evidence="7" type="primary">IntS1</name>
</gene>
<feature type="domain" description="Integrator complex subunit 1 INTS2-binding" evidence="5">
    <location>
        <begin position="918"/>
        <end position="1231"/>
    </location>
</feature>
<evidence type="ECO:0000313" key="6">
    <source>
        <dbReference type="Proteomes" id="UP000001819"/>
    </source>
</evidence>
<dbReference type="Pfam" id="PF22929">
    <property type="entry name" value="INTS1_INTS2-bd"/>
    <property type="match status" value="1"/>
</dbReference>
<feature type="compositionally biased region" description="Polar residues" evidence="1">
    <location>
        <begin position="265"/>
        <end position="277"/>
    </location>
</feature>
<dbReference type="InterPro" id="IPR053966">
    <property type="entry name" value="INTS1_INTS2-bd"/>
</dbReference>
<dbReference type="PANTHER" id="PTHR21224">
    <property type="entry name" value="INTEGRATOR COMPLEX SUBUNIT 1"/>
    <property type="match status" value="1"/>
</dbReference>
<dbReference type="InParanoid" id="A0A6I8UTY1"/>
<evidence type="ECO:0000259" key="3">
    <source>
        <dbReference type="Pfam" id="PF22927"/>
    </source>
</evidence>
<feature type="domain" description="Integrator complex subunit 1 RPB2-binding" evidence="2">
    <location>
        <begin position="297"/>
        <end position="452"/>
    </location>
</feature>
<reference evidence="7" key="2">
    <citation type="submission" date="2025-08" db="UniProtKB">
        <authorList>
            <consortium name="RefSeq"/>
        </authorList>
    </citation>
    <scope>IDENTIFICATION</scope>
    <source>
        <strain evidence="7">MV-25-SWS-2005</strain>
        <tissue evidence="7">Whole body</tissue>
    </source>
</reference>
<feature type="region of interest" description="Disordered" evidence="1">
    <location>
        <begin position="255"/>
        <end position="282"/>
    </location>
</feature>
<sequence length="2076" mass="237972">MDRGKGGSGRSQKKVPLGGELFALGTKSCRDDPKSKIIPIKPILSSERKREASSALGNPSKRFRGNLKDSGADTSTGSSQYETWEQFAVECDLENIIEAIYAALEQNDTDSVGRLVCGVIKHTTTNASRSKVDNIGILALIYVAKLQPQVFCTDIVAFALLSFLRREANVKMRYNTNLHILFTNLLTRGFVDVPQWPEVLLRTYIDDAVNERYWADNEYCASYVKNVCAAFKTRTPHLSLLRWDASTAIPSAHRDSVTIDDDSGDNSTQSLDASPLNSELEPLPDSIGAVKARFSDETVQKHVSEAIRDQLNKRQQQDNYTRNFLKFLCTTSGIAEVRCLSISRLELWIHNGKLVKFAQQLLSYICFNIKGRNTQDNEVLLVLVKMRLKTKPLINHYMSCLKEMIYLQPDILGTVMKLVVQNELSNTRNPNNMGMLATMFQTSADQSAANLAEIYQEFLLQRDDCLRTLRVFLRELVRMLRFDVNLVRFCKTFLSEREDLTPQIEQFEFKERIFHSMVDIVCLCMFLSATPQAREASLSLKNNRDVKNNQALLKLYNQMGQIQLDTVSWMYETVPNVFKITGIEYHQALHKLLLLDTPEQYSRCDQWPSEPERVAILRIISETPIHEETLLRIILIGITKDIPFSIANTFDILFLVIKRVSGMKTSNIPAVQANKFDIIDFLFNMSEYHHPENIRLPSDYEPPKLAIIAFYWKTWLILLMISAHNPSTFGAFCWDHYPTMKMLIEICITSQFVNTAASKDELQIMTVERDHILQFETYLAAQTSPNAVITEENAILITQLMLMAPLGAPRKVPSMVLDQMKFLNQTYKLGHLFCRCRKPDLLLDIIQRQGTTQSMPWLSDLVQNSEGDFSHLPVQCLCEFLLFNAVNINEENSRDAELVNFLRNLTFDATLNHQIVCELLDYIFRRLSSTVKQSRVAALSGLNIIFRHSDDYEHEWLLKSIQQIPHFFEVKPFIIPQLRAACQVENCPELIMAYIQFITAHTMGDPVNEMLDHVIDMAQLIVERSTMFQHIIISQEDYDYAPDDTRIQTLKCLFVMFNNYIIKLREYHEPYEWTEYPDLLMVQFDDGVQLPLHINIIHAFIILLTYSNNNMPESIPILDYWFPPGRPAPVAFLPSMPQEQVQLLPDWLKLKMIRSSVDRLIEAALHDLTPDQIVLFVQNFGTPVNSMSKLLAMLDTAVLEQFDLVKNAILNKAYLAQLIEIQQARGAKNGHYTVQALDLHSHSQTVPDLPRLSVIIQENIEIGDYDANDASSSKSSSNITSSNSLTKQLVQRVLTQPDQGLICRTDCRDLIHHLLEIVISPHRTSSNNDLLATVTEVVAKLPPDRSVDFERAIIMSRHASTLLRAFFSCMLHRDSYRILEKSLQKNFKIFRQNFSLDMSLLQSTELYHDSLVFMLRNSRDIYFQQFKGKSALLARKKIVRDTIKSFDAPKMDSSSSSSISHSCHNEQIFQNGLFIDWLSEVDPEIVTSQLLKEKFLFSKSCSEFRFYLLSLINHQTNWDTIERIAEFLFREFRAEYDYSTVLNYFEALTTNPKLWKGREKSSSKNARPDPFFLLKDSELEPFTHFMLHEGVSEIKVDSRGYDFKLCSRMQLLFKLTEKRRDLMVKVMDYVEESSVSDYLKLQVLQQMYIMYPRIKFLRPSKDGERSYKLQTLKGCQADNVSNNLITCLGSLVGKKDFETLSTDTELLLRKLAASHPLLFLRQLSVLSSIMQGRAQITMKALREEHHFHRFVQILRTLELLQPTIFEDSYKTEIQTTLSCYFNFFKHHSSVKEAFQMLSKFVQVLQAYINYNPSSALLFIEQYVGILMELAAKYTSLGKLQVLVQAVALLQHKSNFLSELDDEEVRYEYELDEHFEVKPSASKPVVAEIEPLEGSASNVPVADVVGVRGPSSVLTLSSYSRSNYTDISPHFLDLIKIIKQSNMEDVVLGPMQELECLTSKRFVFINELFERLLNLIFSPSAQIRSIAFIILIRHLKHNPGNSDINVCTLNAYIQCLRDENSSVAATAIDNLPEMSVLLQEHAIEILSVAFSLGLKSSLNTCPPIRKVLQTLVIQHGY</sequence>
<feature type="domain" description="Integrator complex subunit 1 R3" evidence="3">
    <location>
        <begin position="1678"/>
        <end position="1834"/>
    </location>
</feature>
<feature type="domain" description="Integrator complex subunit 1 R4" evidence="4">
    <location>
        <begin position="1936"/>
        <end position="2037"/>
    </location>
</feature>
<dbReference type="RefSeq" id="XP_001360887.3">
    <property type="nucleotide sequence ID" value="XM_001360850.4"/>
</dbReference>
<dbReference type="InterPro" id="IPR053964">
    <property type="entry name" value="INT1_R3"/>
</dbReference>
<evidence type="ECO:0000259" key="4">
    <source>
        <dbReference type="Pfam" id="PF22928"/>
    </source>
</evidence>
<protein>
    <submittedName>
        <fullName evidence="7">Integrator complex subunit 1</fullName>
    </submittedName>
</protein>
<evidence type="ECO:0000256" key="1">
    <source>
        <dbReference type="SAM" id="MobiDB-lite"/>
    </source>
</evidence>
<dbReference type="Pfam" id="PF22927">
    <property type="entry name" value="INT1_R3"/>
    <property type="match status" value="1"/>
</dbReference>
<feature type="region of interest" description="Disordered" evidence="1">
    <location>
        <begin position="40"/>
        <end position="78"/>
    </location>
</feature>
<evidence type="ECO:0000259" key="2">
    <source>
        <dbReference type="Pfam" id="PF12432"/>
    </source>
</evidence>
<dbReference type="InterPro" id="IPR038902">
    <property type="entry name" value="INTS1"/>
</dbReference>
<dbReference type="GO" id="GO:0034474">
    <property type="term" value="P:U2 snRNA 3'-end processing"/>
    <property type="evidence" value="ECO:0007669"/>
    <property type="project" value="InterPro"/>
</dbReference>
<organism evidence="6 7">
    <name type="scientific">Drosophila pseudoobscura pseudoobscura</name>
    <name type="common">Fruit fly</name>
    <dbReference type="NCBI Taxonomy" id="46245"/>
    <lineage>
        <taxon>Eukaryota</taxon>
        <taxon>Metazoa</taxon>
        <taxon>Ecdysozoa</taxon>
        <taxon>Arthropoda</taxon>
        <taxon>Hexapoda</taxon>
        <taxon>Insecta</taxon>
        <taxon>Pterygota</taxon>
        <taxon>Neoptera</taxon>
        <taxon>Endopterygota</taxon>
        <taxon>Diptera</taxon>
        <taxon>Brachycera</taxon>
        <taxon>Muscomorpha</taxon>
        <taxon>Ephydroidea</taxon>
        <taxon>Drosophilidae</taxon>
        <taxon>Drosophila</taxon>
        <taxon>Sophophora</taxon>
    </lineage>
</organism>
<dbReference type="Pfam" id="PF12432">
    <property type="entry name" value="INTS1_RP2B-bd"/>
    <property type="match status" value="1"/>
</dbReference>
<dbReference type="SUPFAM" id="SSF48371">
    <property type="entry name" value="ARM repeat"/>
    <property type="match status" value="1"/>
</dbReference>
<name>A0A6I8UTY1_DROPS</name>
<dbReference type="InterPro" id="IPR016024">
    <property type="entry name" value="ARM-type_fold"/>
</dbReference>
<dbReference type="InterPro" id="IPR053965">
    <property type="entry name" value="INTS1_R4"/>
</dbReference>
<dbReference type="PANTHER" id="PTHR21224:SF1">
    <property type="entry name" value="INTEGRATOR COMPLEX SUBUNIT 1"/>
    <property type="match status" value="1"/>
</dbReference>
<evidence type="ECO:0000313" key="7">
    <source>
        <dbReference type="RefSeq" id="XP_001360887.3"/>
    </source>
</evidence>
<dbReference type="InterPro" id="IPR022145">
    <property type="entry name" value="INTS1_RPB2-bd"/>
</dbReference>
<keyword evidence="6" id="KW-1185">Reference proteome</keyword>
<proteinExistence type="predicted"/>
<dbReference type="FunCoup" id="A0A6I8UTY1">
    <property type="interactions" value="1244"/>
</dbReference>
<dbReference type="KEGG" id="dpo:4804307"/>
<dbReference type="Pfam" id="PF22928">
    <property type="entry name" value="INTS1_R4"/>
    <property type="match status" value="1"/>
</dbReference>
<dbReference type="Proteomes" id="UP000001819">
    <property type="component" value="Chromosome 3"/>
</dbReference>
<dbReference type="GO" id="GO:0032039">
    <property type="term" value="C:integrator complex"/>
    <property type="evidence" value="ECO:0007669"/>
    <property type="project" value="InterPro"/>
</dbReference>
<evidence type="ECO:0000259" key="5">
    <source>
        <dbReference type="Pfam" id="PF22929"/>
    </source>
</evidence>